<keyword evidence="2" id="KW-1185">Reference proteome</keyword>
<comment type="caution">
    <text evidence="1">The sequence shown here is derived from an EMBL/GenBank/DDBJ whole genome shotgun (WGS) entry which is preliminary data.</text>
</comment>
<accession>A0ABS2AHW5</accession>
<evidence type="ECO:0000313" key="1">
    <source>
        <dbReference type="EMBL" id="MBM2619422.1"/>
    </source>
</evidence>
<reference evidence="1 2" key="1">
    <citation type="submission" date="2021-01" db="EMBL/GenBank/DDBJ databases">
        <title>Actinoplanes sp. nov. LDG1-06 isolated from lichen.</title>
        <authorList>
            <person name="Saeng-In P."/>
            <person name="Phongsopitanun W."/>
            <person name="Kanchanasin P."/>
            <person name="Yuki M."/>
            <person name="Kudo T."/>
            <person name="Ohkuma M."/>
            <person name="Tanasupawat S."/>
        </authorList>
    </citation>
    <scope>NUCLEOTIDE SEQUENCE [LARGE SCALE GENOMIC DNA]</scope>
    <source>
        <strain evidence="1 2">LDG1-06</strain>
    </source>
</reference>
<proteinExistence type="predicted"/>
<dbReference type="EMBL" id="JAENHP010000010">
    <property type="protein sequence ID" value="MBM2619422.1"/>
    <property type="molecule type" value="Genomic_DNA"/>
</dbReference>
<dbReference type="SUPFAM" id="SSF55729">
    <property type="entry name" value="Acyl-CoA N-acyltransferases (Nat)"/>
    <property type="match status" value="1"/>
</dbReference>
<name>A0ABS2AHW5_9ACTN</name>
<evidence type="ECO:0000313" key="2">
    <source>
        <dbReference type="Proteomes" id="UP000632138"/>
    </source>
</evidence>
<dbReference type="InterPro" id="IPR016181">
    <property type="entry name" value="Acyl_CoA_acyltransferase"/>
</dbReference>
<gene>
    <name evidence="1" type="ORF">JIG36_28100</name>
</gene>
<protein>
    <submittedName>
        <fullName evidence="1">Uncharacterized protein</fullName>
    </submittedName>
</protein>
<sequence length="82" mass="8997">MTAVTGYAATCGIDFVCLFADEEGLYRRHGFTTVDNPLTWVKINDHHTIGLARAVTPHEIMVRPVSGAAWPTGEIDLLGHVY</sequence>
<dbReference type="RefSeq" id="WP_203379410.1">
    <property type="nucleotide sequence ID" value="NZ_JAENHP010000010.1"/>
</dbReference>
<dbReference type="Proteomes" id="UP000632138">
    <property type="component" value="Unassembled WGS sequence"/>
</dbReference>
<organism evidence="1 2">
    <name type="scientific">Paractinoplanes ovalisporus</name>
    <dbReference type="NCBI Taxonomy" id="2810368"/>
    <lineage>
        <taxon>Bacteria</taxon>
        <taxon>Bacillati</taxon>
        <taxon>Actinomycetota</taxon>
        <taxon>Actinomycetes</taxon>
        <taxon>Micromonosporales</taxon>
        <taxon>Micromonosporaceae</taxon>
        <taxon>Paractinoplanes</taxon>
    </lineage>
</organism>